<evidence type="ECO:0000313" key="7">
    <source>
        <dbReference type="Proteomes" id="UP000523821"/>
    </source>
</evidence>
<dbReference type="PRINTS" id="PR00455">
    <property type="entry name" value="HTHTETR"/>
</dbReference>
<dbReference type="GO" id="GO:0003700">
    <property type="term" value="F:DNA-binding transcription factor activity"/>
    <property type="evidence" value="ECO:0007669"/>
    <property type="project" value="TreeGrafter"/>
</dbReference>
<evidence type="ECO:0000256" key="2">
    <source>
        <dbReference type="ARBA" id="ARBA00023125"/>
    </source>
</evidence>
<dbReference type="EMBL" id="JACHOO010000016">
    <property type="protein sequence ID" value="MBB5755243.1"/>
    <property type="molecule type" value="Genomic_DNA"/>
</dbReference>
<dbReference type="InterPro" id="IPR001647">
    <property type="entry name" value="HTH_TetR"/>
</dbReference>
<dbReference type="Proteomes" id="UP000523821">
    <property type="component" value="Unassembled WGS sequence"/>
</dbReference>
<evidence type="ECO:0000256" key="4">
    <source>
        <dbReference type="PROSITE-ProRule" id="PRU00335"/>
    </source>
</evidence>
<evidence type="ECO:0000256" key="1">
    <source>
        <dbReference type="ARBA" id="ARBA00023015"/>
    </source>
</evidence>
<accession>A0A7W9L456</accession>
<evidence type="ECO:0000259" key="5">
    <source>
        <dbReference type="PROSITE" id="PS50977"/>
    </source>
</evidence>
<dbReference type="Gene3D" id="1.10.10.60">
    <property type="entry name" value="Homeodomain-like"/>
    <property type="match status" value="1"/>
</dbReference>
<proteinExistence type="predicted"/>
<reference evidence="6 7" key="1">
    <citation type="submission" date="2020-08" db="EMBL/GenBank/DDBJ databases">
        <title>Genomic Encyclopedia of Type Strains, Phase IV (KMG-IV): sequencing the most valuable type-strain genomes for metagenomic binning, comparative biology and taxonomic classification.</title>
        <authorList>
            <person name="Goeker M."/>
        </authorList>
    </citation>
    <scope>NUCLEOTIDE SEQUENCE [LARGE SCALE GENOMIC DNA]</scope>
    <source>
        <strain evidence="6 7">DSM 16268</strain>
    </source>
</reference>
<dbReference type="FunFam" id="1.10.10.60:FF:000141">
    <property type="entry name" value="TetR family transcriptional regulator"/>
    <property type="match status" value="1"/>
</dbReference>
<keyword evidence="3" id="KW-0804">Transcription</keyword>
<feature type="domain" description="HTH tetR-type" evidence="5">
    <location>
        <begin position="17"/>
        <end position="77"/>
    </location>
</feature>
<dbReference type="Pfam" id="PF00440">
    <property type="entry name" value="TetR_N"/>
    <property type="match status" value="1"/>
</dbReference>
<dbReference type="SUPFAM" id="SSF46689">
    <property type="entry name" value="Homeodomain-like"/>
    <property type="match status" value="1"/>
</dbReference>
<dbReference type="RefSeq" id="WP_183858676.1">
    <property type="nucleotide sequence ID" value="NZ_JACHOO010000016.1"/>
</dbReference>
<dbReference type="InterPro" id="IPR009057">
    <property type="entry name" value="Homeodomain-like_sf"/>
</dbReference>
<sequence length="225" mass="23817">MEAELDLPPCLPARGHAAKRDRILSAALSVFCREGFAGASIDAIAAEAGVSRQTVYNHAGDKEGLFAAIVADITERSNAGLIGALATFPSGAVEIEAALATFGRRLVSGCLCDRNAKALLRLIHLEGRRYPDLFAFWRRNGPAFAESALAARFAALGRDGVLAIDDAALAARQFVALVTTEFQFAHLFGDTPDDAEIERAVGAAVRTFLRAYRAPGAESGRLGTD</sequence>
<organism evidence="6 7">
    <name type="scientific">Prosthecomicrobium pneumaticum</name>
    <dbReference type="NCBI Taxonomy" id="81895"/>
    <lineage>
        <taxon>Bacteria</taxon>
        <taxon>Pseudomonadati</taxon>
        <taxon>Pseudomonadota</taxon>
        <taxon>Alphaproteobacteria</taxon>
        <taxon>Hyphomicrobiales</taxon>
        <taxon>Kaistiaceae</taxon>
        <taxon>Prosthecomicrobium</taxon>
    </lineage>
</organism>
<comment type="caution">
    <text evidence="6">The sequence shown here is derived from an EMBL/GenBank/DDBJ whole genome shotgun (WGS) entry which is preliminary data.</text>
</comment>
<gene>
    <name evidence="6" type="ORF">GGQ63_004345</name>
</gene>
<dbReference type="Pfam" id="PF14246">
    <property type="entry name" value="TetR_C_7"/>
    <property type="match status" value="1"/>
</dbReference>
<dbReference type="InterPro" id="IPR050109">
    <property type="entry name" value="HTH-type_TetR-like_transc_reg"/>
</dbReference>
<protein>
    <submittedName>
        <fullName evidence="6">AcrR family transcriptional regulator</fullName>
    </submittedName>
</protein>
<keyword evidence="1" id="KW-0805">Transcription regulation</keyword>
<feature type="DNA-binding region" description="H-T-H motif" evidence="4">
    <location>
        <begin position="40"/>
        <end position="59"/>
    </location>
</feature>
<name>A0A7W9L456_9HYPH</name>
<keyword evidence="7" id="KW-1185">Reference proteome</keyword>
<dbReference type="GO" id="GO:0000976">
    <property type="term" value="F:transcription cis-regulatory region binding"/>
    <property type="evidence" value="ECO:0007669"/>
    <property type="project" value="TreeGrafter"/>
</dbReference>
<evidence type="ECO:0000313" key="6">
    <source>
        <dbReference type="EMBL" id="MBB5755243.1"/>
    </source>
</evidence>
<dbReference type="PROSITE" id="PS50977">
    <property type="entry name" value="HTH_TETR_2"/>
    <property type="match status" value="1"/>
</dbReference>
<dbReference type="AlphaFoldDB" id="A0A7W9L456"/>
<dbReference type="PANTHER" id="PTHR30055:SF146">
    <property type="entry name" value="HTH-TYPE TRANSCRIPTIONAL DUAL REGULATOR CECR"/>
    <property type="match status" value="1"/>
</dbReference>
<keyword evidence="2 4" id="KW-0238">DNA-binding</keyword>
<evidence type="ECO:0000256" key="3">
    <source>
        <dbReference type="ARBA" id="ARBA00023163"/>
    </source>
</evidence>
<dbReference type="Gene3D" id="1.10.357.10">
    <property type="entry name" value="Tetracycline Repressor, domain 2"/>
    <property type="match status" value="1"/>
</dbReference>
<dbReference type="PANTHER" id="PTHR30055">
    <property type="entry name" value="HTH-TYPE TRANSCRIPTIONAL REGULATOR RUTR"/>
    <property type="match status" value="1"/>
</dbReference>
<dbReference type="InterPro" id="IPR039536">
    <property type="entry name" value="TetR_C_Proteobacteria"/>
</dbReference>